<dbReference type="PANTHER" id="PTHR37825:SF1">
    <property type="entry name" value="TRNA(MET) CYTIDINE ACETATE LIGASE"/>
    <property type="match status" value="1"/>
</dbReference>
<dbReference type="EMBL" id="CP136964">
    <property type="protein sequence ID" value="WOS96193.1"/>
    <property type="molecule type" value="Genomic_DNA"/>
</dbReference>
<keyword evidence="6" id="KW-1185">Reference proteome</keyword>
<accession>A0AAF0YHV2</accession>
<evidence type="ECO:0000256" key="3">
    <source>
        <dbReference type="ARBA" id="ARBA00022694"/>
    </source>
</evidence>
<dbReference type="SUPFAM" id="SSF52374">
    <property type="entry name" value="Nucleotidylyl transferase"/>
    <property type="match status" value="1"/>
</dbReference>
<dbReference type="NCBIfam" id="NF010191">
    <property type="entry name" value="PRK13670.1"/>
    <property type="match status" value="1"/>
</dbReference>
<evidence type="ECO:0000256" key="2">
    <source>
        <dbReference type="ARBA" id="ARBA00022598"/>
    </source>
</evidence>
<dbReference type="KEGG" id="nmy:CJ229_000185"/>
<keyword evidence="4" id="KW-0963">Cytoplasm</keyword>
<feature type="binding site" evidence="4">
    <location>
        <begin position="7"/>
        <end position="20"/>
    </location>
    <ligand>
        <name>ATP</name>
        <dbReference type="ChEBI" id="CHEBI:30616"/>
    </ligand>
</feature>
<dbReference type="GO" id="GO:0016879">
    <property type="term" value="F:ligase activity, forming carbon-nitrogen bonds"/>
    <property type="evidence" value="ECO:0007669"/>
    <property type="project" value="UniProtKB-UniRule"/>
</dbReference>
<dbReference type="InterPro" id="IPR014729">
    <property type="entry name" value="Rossmann-like_a/b/a_fold"/>
</dbReference>
<evidence type="ECO:0000256" key="1">
    <source>
        <dbReference type="ARBA" id="ARBA00022555"/>
    </source>
</evidence>
<keyword evidence="4" id="KW-0067">ATP-binding</keyword>
<feature type="binding site" evidence="4">
    <location>
        <position position="151"/>
    </location>
    <ligand>
        <name>ATP</name>
        <dbReference type="ChEBI" id="CHEBI:30616"/>
    </ligand>
</feature>
<gene>
    <name evidence="4" type="primary">tmcAL</name>
    <name evidence="5" type="ORF">CJ229_000185</name>
</gene>
<dbReference type="GO" id="GO:0006400">
    <property type="term" value="P:tRNA modification"/>
    <property type="evidence" value="ECO:0007669"/>
    <property type="project" value="UniProtKB-UniRule"/>
</dbReference>
<dbReference type="AlphaFoldDB" id="A0AAF0YHV2"/>
<evidence type="ECO:0000313" key="6">
    <source>
        <dbReference type="Proteomes" id="UP000243626"/>
    </source>
</evidence>
<organism evidence="5 6">
    <name type="scientific">Nosocomiicoccus massiliensis</name>
    <dbReference type="NCBI Taxonomy" id="1232430"/>
    <lineage>
        <taxon>Bacteria</taxon>
        <taxon>Bacillati</taxon>
        <taxon>Bacillota</taxon>
        <taxon>Bacilli</taxon>
        <taxon>Bacillales</taxon>
        <taxon>Staphylococcaceae</taxon>
        <taxon>Nosocomiicoccus</taxon>
    </lineage>
</organism>
<keyword evidence="4" id="KW-0547">Nucleotide-binding</keyword>
<keyword evidence="2 4" id="KW-0436">Ligase</keyword>
<protein>
    <recommendedName>
        <fullName evidence="4">tRNA(Met) cytidine acetate ligase</fullName>
        <ecNumber evidence="4">6.3.4.-</ecNumber>
    </recommendedName>
</protein>
<comment type="caution">
    <text evidence="4">Lacks conserved residue(s) required for the propagation of feature annotation.</text>
</comment>
<dbReference type="HAMAP" id="MF_01539">
    <property type="entry name" value="TmcAL"/>
    <property type="match status" value="1"/>
</dbReference>
<sequence>MKVLSLITEYNPFHNGHIYHIESSKQLIQPDVTIAIMSGNFTQRGELAVTNKFNRAQEAIKHVDLVIELPTLYAISYADDFAYGGLLAAKMLQTTDIVFGSELDDIEKLHSAYLKAKRITKEDLVPMLQKGYSYPRAMYDLTNEDAFQSPNNTLGMSYLKARDDLNFDVSMHTVKRTGNNYNDKTLSHSQFSSATSIRESLLNGELEHAIQFMPETLAKVIMEDKVITNEHMFNTLKVIIERSSLNDLKDIYMMTEGLEHRLKKNIRLSNNYESFIDSIKTKRYTRTRLQRLLLYVLLNVTEEDFRNYEVNKLRVLAMNHTGQQYLSTIQDRRFITNLTKKDAPDFYETIKATHIYNTLTQGRVNDFNQPVMILKS</sequence>
<dbReference type="GO" id="GO:0000049">
    <property type="term" value="F:tRNA binding"/>
    <property type="evidence" value="ECO:0007669"/>
    <property type="project" value="UniProtKB-KW"/>
</dbReference>
<comment type="catalytic activity">
    <reaction evidence="4">
        <text>cytidine(34) in elongator tRNA(Met) + acetate + ATP = N(4)-acetylcytidine(34) in elongator tRNA(Met) + AMP + diphosphate</text>
        <dbReference type="Rhea" id="RHEA:58144"/>
        <dbReference type="Rhea" id="RHEA-COMP:10693"/>
        <dbReference type="Rhea" id="RHEA-COMP:10694"/>
        <dbReference type="ChEBI" id="CHEBI:30089"/>
        <dbReference type="ChEBI" id="CHEBI:30616"/>
        <dbReference type="ChEBI" id="CHEBI:33019"/>
        <dbReference type="ChEBI" id="CHEBI:74900"/>
        <dbReference type="ChEBI" id="CHEBI:82748"/>
        <dbReference type="ChEBI" id="CHEBI:456215"/>
    </reaction>
</comment>
<dbReference type="EC" id="6.3.4.-" evidence="4"/>
<comment type="similarity">
    <text evidence="4">Belongs to the TmcAL family.</text>
</comment>
<comment type="function">
    <text evidence="4">Catalyzes the formation of N(4)-acetylcytidine (ac(4)C) at the wobble position of elongator tRNA(Met), using acetate and ATP as substrates. First activates an acetate ion to form acetyladenylate (Ac-AMP) and then transfers the acetyl group to tRNA to form ac(4)C34.</text>
</comment>
<evidence type="ECO:0000313" key="5">
    <source>
        <dbReference type="EMBL" id="WOS96193.1"/>
    </source>
</evidence>
<dbReference type="GO" id="GO:0005524">
    <property type="term" value="F:ATP binding"/>
    <property type="evidence" value="ECO:0007669"/>
    <property type="project" value="UniProtKB-KW"/>
</dbReference>
<keyword evidence="1 4" id="KW-0820">tRNA-binding</keyword>
<comment type="subcellular location">
    <subcellularLocation>
        <location evidence="4">Cytoplasm</location>
    </subcellularLocation>
</comment>
<feature type="binding site" evidence="4">
    <location>
        <position position="176"/>
    </location>
    <ligand>
        <name>ATP</name>
        <dbReference type="ChEBI" id="CHEBI:30616"/>
    </ligand>
</feature>
<reference evidence="6" key="1">
    <citation type="submission" date="2017-09" db="EMBL/GenBank/DDBJ databases">
        <title>Bacterial strain isolated from the female urinary microbiota.</title>
        <authorList>
            <person name="Thomas-White K."/>
            <person name="Kumar N."/>
            <person name="Forster S."/>
            <person name="Putonti C."/>
            <person name="Lawley T."/>
            <person name="Wolfe A.J."/>
        </authorList>
    </citation>
    <scope>NUCLEOTIDE SEQUENCE [LARGE SCALE GENOMIC DNA]</scope>
    <source>
        <strain evidence="6">UMB0959</strain>
    </source>
</reference>
<dbReference type="InterPro" id="IPR008513">
    <property type="entry name" value="tRNA(Met)_cyd_acetate_ligase"/>
</dbReference>
<feature type="binding site" evidence="4">
    <location>
        <position position="100"/>
    </location>
    <ligand>
        <name>ATP</name>
        <dbReference type="ChEBI" id="CHEBI:30616"/>
    </ligand>
</feature>
<dbReference type="RefSeq" id="WP_102167249.1">
    <property type="nucleotide sequence ID" value="NZ_CP136964.1"/>
</dbReference>
<evidence type="ECO:0000256" key="4">
    <source>
        <dbReference type="HAMAP-Rule" id="MF_01539"/>
    </source>
</evidence>
<dbReference type="Gene3D" id="3.40.50.620">
    <property type="entry name" value="HUPs"/>
    <property type="match status" value="1"/>
</dbReference>
<dbReference type="Pfam" id="PF05636">
    <property type="entry name" value="HIGH_NTase1"/>
    <property type="match status" value="1"/>
</dbReference>
<proteinExistence type="inferred from homology"/>
<keyword evidence="4" id="KW-0694">RNA-binding</keyword>
<name>A0AAF0YHV2_9STAP</name>
<dbReference type="Proteomes" id="UP000243626">
    <property type="component" value="Chromosome"/>
</dbReference>
<keyword evidence="3 4" id="KW-0819">tRNA processing</keyword>
<dbReference type="PANTHER" id="PTHR37825">
    <property type="entry name" value="TRNA(MET) CYTIDINE ACETATE LIGASE"/>
    <property type="match status" value="1"/>
</dbReference>
<dbReference type="GO" id="GO:0005737">
    <property type="term" value="C:cytoplasm"/>
    <property type="evidence" value="ECO:0007669"/>
    <property type="project" value="UniProtKB-SubCell"/>
</dbReference>